<dbReference type="InterPro" id="IPR027417">
    <property type="entry name" value="P-loop_NTPase"/>
</dbReference>
<dbReference type="InterPro" id="IPR003593">
    <property type="entry name" value="AAA+_ATPase"/>
</dbReference>
<dbReference type="InterPro" id="IPR050107">
    <property type="entry name" value="ABC_carbohydrate_import_ATPase"/>
</dbReference>
<evidence type="ECO:0000259" key="3">
    <source>
        <dbReference type="PROSITE" id="PS50893"/>
    </source>
</evidence>
<dbReference type="EMBL" id="JBHSML010000014">
    <property type="protein sequence ID" value="MFC5518768.1"/>
    <property type="molecule type" value="Genomic_DNA"/>
</dbReference>
<dbReference type="PANTHER" id="PTHR43790:SF8">
    <property type="entry name" value="SUGAR ABC TRANSPORTER ATP-BINDING PROTEIN"/>
    <property type="match status" value="1"/>
</dbReference>
<sequence length="253" mass="28024">MQHAETTQGRPFLEARNIGKRYGGLHAVRDVNLSIYPGEVIGIVGDNGAGKSTFIKMLAGDHEPTSGELLIEGRPVRFSNPRDAKQAQIETIYQDLALCENLSVMDNIFLGHELTRNPVLRLLQRNKMHIESRVLLDDLGIGIPSTHELVVNLSGGQRQATALARVAKAGAKLIILDEPSAALGVRETRALLDLILRFRSQGKSILVISHEMRDVFEITDRIAIFKRGELIAIKRTKETTPDEIVSLIIRGRQ</sequence>
<reference evidence="5" key="1">
    <citation type="journal article" date="2019" name="Int. J. Syst. Evol. Microbiol.">
        <title>The Global Catalogue of Microorganisms (GCM) 10K type strain sequencing project: providing services to taxonomists for standard genome sequencing and annotation.</title>
        <authorList>
            <consortium name="The Broad Institute Genomics Platform"/>
            <consortium name="The Broad Institute Genome Sequencing Center for Infectious Disease"/>
            <person name="Wu L."/>
            <person name="Ma J."/>
        </authorList>
    </citation>
    <scope>NUCLEOTIDE SEQUENCE [LARGE SCALE GENOMIC DNA]</scope>
    <source>
        <strain evidence="5">KACC 12633</strain>
    </source>
</reference>
<evidence type="ECO:0000256" key="2">
    <source>
        <dbReference type="ARBA" id="ARBA00022840"/>
    </source>
</evidence>
<dbReference type="GO" id="GO:0005524">
    <property type="term" value="F:ATP binding"/>
    <property type="evidence" value="ECO:0007669"/>
    <property type="project" value="UniProtKB-KW"/>
</dbReference>
<gene>
    <name evidence="4" type="ORF">ACFPP9_23535</name>
</gene>
<dbReference type="Gene3D" id="3.40.50.300">
    <property type="entry name" value="P-loop containing nucleotide triphosphate hydrolases"/>
    <property type="match status" value="1"/>
</dbReference>
<dbReference type="RefSeq" id="WP_266344470.1">
    <property type="nucleotide sequence ID" value="NZ_JAPKNH010000005.1"/>
</dbReference>
<organism evidence="4 5">
    <name type="scientific">Kaistia terrae</name>
    <dbReference type="NCBI Taxonomy" id="537017"/>
    <lineage>
        <taxon>Bacteria</taxon>
        <taxon>Pseudomonadati</taxon>
        <taxon>Pseudomonadota</taxon>
        <taxon>Alphaproteobacteria</taxon>
        <taxon>Hyphomicrobiales</taxon>
        <taxon>Kaistiaceae</taxon>
        <taxon>Kaistia</taxon>
    </lineage>
</organism>
<protein>
    <submittedName>
        <fullName evidence="4">ATP-binding cassette domain-containing protein</fullName>
    </submittedName>
</protein>
<accession>A0ABW0Q333</accession>
<dbReference type="PROSITE" id="PS50893">
    <property type="entry name" value="ABC_TRANSPORTER_2"/>
    <property type="match status" value="1"/>
</dbReference>
<dbReference type="Pfam" id="PF00005">
    <property type="entry name" value="ABC_tran"/>
    <property type="match status" value="1"/>
</dbReference>
<feature type="domain" description="ABC transporter" evidence="3">
    <location>
        <begin position="13"/>
        <end position="252"/>
    </location>
</feature>
<name>A0ABW0Q333_9HYPH</name>
<keyword evidence="1" id="KW-0547">Nucleotide-binding</keyword>
<keyword evidence="2 4" id="KW-0067">ATP-binding</keyword>
<proteinExistence type="predicted"/>
<dbReference type="Proteomes" id="UP001596150">
    <property type="component" value="Unassembled WGS sequence"/>
</dbReference>
<evidence type="ECO:0000313" key="5">
    <source>
        <dbReference type="Proteomes" id="UP001596150"/>
    </source>
</evidence>
<evidence type="ECO:0000256" key="1">
    <source>
        <dbReference type="ARBA" id="ARBA00022741"/>
    </source>
</evidence>
<comment type="caution">
    <text evidence="4">The sequence shown here is derived from an EMBL/GenBank/DDBJ whole genome shotgun (WGS) entry which is preliminary data.</text>
</comment>
<evidence type="ECO:0000313" key="4">
    <source>
        <dbReference type="EMBL" id="MFC5518768.1"/>
    </source>
</evidence>
<dbReference type="SUPFAM" id="SSF52540">
    <property type="entry name" value="P-loop containing nucleoside triphosphate hydrolases"/>
    <property type="match status" value="1"/>
</dbReference>
<dbReference type="CDD" id="cd03216">
    <property type="entry name" value="ABC_Carb_Monos_I"/>
    <property type="match status" value="1"/>
</dbReference>
<keyword evidence="5" id="KW-1185">Reference proteome</keyword>
<dbReference type="SMART" id="SM00382">
    <property type="entry name" value="AAA"/>
    <property type="match status" value="1"/>
</dbReference>
<dbReference type="InterPro" id="IPR003439">
    <property type="entry name" value="ABC_transporter-like_ATP-bd"/>
</dbReference>
<dbReference type="PANTHER" id="PTHR43790">
    <property type="entry name" value="CARBOHYDRATE TRANSPORT ATP-BINDING PROTEIN MG119-RELATED"/>
    <property type="match status" value="1"/>
</dbReference>